<accession>A0A370FBH5</accession>
<evidence type="ECO:0000313" key="2">
    <source>
        <dbReference type="EMBL" id="RDI21966.1"/>
    </source>
</evidence>
<evidence type="ECO:0000313" key="3">
    <source>
        <dbReference type="Proteomes" id="UP000255265"/>
    </source>
</evidence>
<reference evidence="2 3" key="1">
    <citation type="submission" date="2018-07" db="EMBL/GenBank/DDBJ databases">
        <title>Genomic Encyclopedia of Type Strains, Phase IV (KMG-IV): sequencing the most valuable type-strain genomes for metagenomic binning, comparative biology and taxonomic classification.</title>
        <authorList>
            <person name="Goeker M."/>
        </authorList>
    </citation>
    <scope>NUCLEOTIDE SEQUENCE [LARGE SCALE GENOMIC DNA]</scope>
    <source>
        <strain evidence="2 3">DSM 21352</strain>
    </source>
</reference>
<sequence>MLYPVYVHKDKDSAFGLTFPDLPGCFAAADEPAGIPSAAQEAVEVHYGNDAEPITAPTGADQWAGSKDFKGGSWMLVDIDLAKVRDKAVRVNVSMSEALLQRIDQYASKRRISRSAFLAAAAEHEMAERANRRWTRTR</sequence>
<dbReference type="RefSeq" id="WP_114803882.1">
    <property type="nucleotide sequence ID" value="NZ_QQAV01000008.1"/>
</dbReference>
<proteinExistence type="predicted"/>
<dbReference type="Gene3D" id="3.30.160.250">
    <property type="match status" value="1"/>
</dbReference>
<keyword evidence="3" id="KW-1185">Reference proteome</keyword>
<dbReference type="InterPro" id="IPR010985">
    <property type="entry name" value="Ribbon_hlx_hlx"/>
</dbReference>
<dbReference type="InterPro" id="IPR013321">
    <property type="entry name" value="Arc_rbn_hlx_hlx"/>
</dbReference>
<comment type="caution">
    <text evidence="2">The sequence shown here is derived from an EMBL/GenBank/DDBJ whole genome shotgun (WGS) entry which is preliminary data.</text>
</comment>
<feature type="domain" description="HicB-like antitoxin of toxin-antitoxin system" evidence="1">
    <location>
        <begin position="3"/>
        <end position="122"/>
    </location>
</feature>
<dbReference type="SUPFAM" id="SSF47598">
    <property type="entry name" value="Ribbon-helix-helix"/>
    <property type="match status" value="1"/>
</dbReference>
<evidence type="ECO:0000259" key="1">
    <source>
        <dbReference type="Pfam" id="PF15919"/>
    </source>
</evidence>
<name>A0A370FBH5_9BURK</name>
<dbReference type="Pfam" id="PF15919">
    <property type="entry name" value="HicB_lk_antitox"/>
    <property type="match status" value="1"/>
</dbReference>
<dbReference type="EMBL" id="QQAV01000008">
    <property type="protein sequence ID" value="RDI21966.1"/>
    <property type="molecule type" value="Genomic_DNA"/>
</dbReference>
<dbReference type="CDD" id="cd22231">
    <property type="entry name" value="RHH_NikR_HicB-like"/>
    <property type="match status" value="1"/>
</dbReference>
<protein>
    <submittedName>
        <fullName evidence="2">Putative RNase H-like HicB family nuclease</fullName>
    </submittedName>
</protein>
<organism evidence="2 3">
    <name type="scientific">Pseudacidovorax intermedius</name>
    <dbReference type="NCBI Taxonomy" id="433924"/>
    <lineage>
        <taxon>Bacteria</taxon>
        <taxon>Pseudomonadati</taxon>
        <taxon>Pseudomonadota</taxon>
        <taxon>Betaproteobacteria</taxon>
        <taxon>Burkholderiales</taxon>
        <taxon>Comamonadaceae</taxon>
        <taxon>Pseudacidovorax</taxon>
    </lineage>
</organism>
<dbReference type="Proteomes" id="UP000255265">
    <property type="component" value="Unassembled WGS sequence"/>
</dbReference>
<dbReference type="InterPro" id="IPR035069">
    <property type="entry name" value="TTHA1013/TTHA0281-like"/>
</dbReference>
<dbReference type="AlphaFoldDB" id="A0A370FBH5"/>
<dbReference type="OrthoDB" id="9807959at2"/>
<dbReference type="GO" id="GO:0006355">
    <property type="term" value="P:regulation of DNA-templated transcription"/>
    <property type="evidence" value="ECO:0007669"/>
    <property type="project" value="InterPro"/>
</dbReference>
<dbReference type="Gene3D" id="1.10.1220.10">
    <property type="entry name" value="Met repressor-like"/>
    <property type="match status" value="1"/>
</dbReference>
<gene>
    <name evidence="2" type="ORF">DFR41_10890</name>
</gene>
<dbReference type="InterPro" id="IPR031807">
    <property type="entry name" value="HicB-like"/>
</dbReference>
<dbReference type="SUPFAM" id="SSF143100">
    <property type="entry name" value="TTHA1013/TTHA0281-like"/>
    <property type="match status" value="1"/>
</dbReference>
<dbReference type="STRING" id="433924.NS331_04810"/>